<feature type="domain" description="HTH arsR-type" evidence="4">
    <location>
        <begin position="6"/>
        <end position="99"/>
    </location>
</feature>
<dbReference type="NCBIfam" id="NF033788">
    <property type="entry name" value="HTH_metalloreg"/>
    <property type="match status" value="1"/>
</dbReference>
<evidence type="ECO:0000256" key="3">
    <source>
        <dbReference type="ARBA" id="ARBA00023163"/>
    </source>
</evidence>
<evidence type="ECO:0000256" key="1">
    <source>
        <dbReference type="ARBA" id="ARBA00023015"/>
    </source>
</evidence>
<keyword evidence="3" id="KW-0804">Transcription</keyword>
<accession>A0ABU3EUZ6</accession>
<dbReference type="SMART" id="SM00418">
    <property type="entry name" value="HTH_ARSR"/>
    <property type="match status" value="1"/>
</dbReference>
<dbReference type="Proteomes" id="UP001252875">
    <property type="component" value="Unassembled WGS sequence"/>
</dbReference>
<dbReference type="RefSeq" id="WP_206919369.1">
    <property type="nucleotide sequence ID" value="NZ_JAFLVV010000026.1"/>
</dbReference>
<protein>
    <submittedName>
        <fullName evidence="5">Metalloregulator ArsR/SmtB family transcription factor</fullName>
    </submittedName>
</protein>
<dbReference type="InterPro" id="IPR011991">
    <property type="entry name" value="ArsR-like_HTH"/>
</dbReference>
<comment type="caution">
    <text evidence="5">The sequence shown here is derived from an EMBL/GenBank/DDBJ whole genome shotgun (WGS) entry which is preliminary data.</text>
</comment>
<evidence type="ECO:0000313" key="6">
    <source>
        <dbReference type="Proteomes" id="UP001252875"/>
    </source>
</evidence>
<organism evidence="5 6">
    <name type="scientific">Enterococcus hulanensis</name>
    <dbReference type="NCBI Taxonomy" id="2559929"/>
    <lineage>
        <taxon>Bacteria</taxon>
        <taxon>Bacillati</taxon>
        <taxon>Bacillota</taxon>
        <taxon>Bacilli</taxon>
        <taxon>Lactobacillales</taxon>
        <taxon>Enterococcaceae</taxon>
        <taxon>Enterococcus</taxon>
    </lineage>
</organism>
<gene>
    <name evidence="5" type="ORF">P7D85_02740</name>
</gene>
<dbReference type="SUPFAM" id="SSF46785">
    <property type="entry name" value="Winged helix' DNA-binding domain"/>
    <property type="match status" value="1"/>
</dbReference>
<reference evidence="5 6" key="1">
    <citation type="submission" date="2023-03" db="EMBL/GenBank/DDBJ databases">
        <authorList>
            <person name="Shen W."/>
            <person name="Cai J."/>
        </authorList>
    </citation>
    <scope>NUCLEOTIDE SEQUENCE [LARGE SCALE GENOMIC DNA]</scope>
    <source>
        <strain evidence="5 6">D6-4</strain>
    </source>
</reference>
<dbReference type="PROSITE" id="PS50987">
    <property type="entry name" value="HTH_ARSR_2"/>
    <property type="match status" value="1"/>
</dbReference>
<evidence type="ECO:0000256" key="2">
    <source>
        <dbReference type="ARBA" id="ARBA00023125"/>
    </source>
</evidence>
<sequence length="105" mass="11741">MAEQTLDIFKESIPIFTMLQDEKRQQILVMLCKNGQMTVNQITDSMSLSRPAISHHLKLMLGAGILAVTQIGTERYYQADMGNTLDLLKRLTASLEADVEKKAGE</sequence>
<dbReference type="EMBL" id="JARPYI010000001">
    <property type="protein sequence ID" value="MDT2598673.1"/>
    <property type="molecule type" value="Genomic_DNA"/>
</dbReference>
<dbReference type="PANTHER" id="PTHR33154">
    <property type="entry name" value="TRANSCRIPTIONAL REGULATOR, ARSR FAMILY"/>
    <property type="match status" value="1"/>
</dbReference>
<keyword evidence="1" id="KW-0805">Transcription regulation</keyword>
<dbReference type="Gene3D" id="1.10.10.10">
    <property type="entry name" value="Winged helix-like DNA-binding domain superfamily/Winged helix DNA-binding domain"/>
    <property type="match status" value="1"/>
</dbReference>
<keyword evidence="2" id="KW-0238">DNA-binding</keyword>
<proteinExistence type="predicted"/>
<dbReference type="InterPro" id="IPR051081">
    <property type="entry name" value="HTH_MetalResp_TranReg"/>
</dbReference>
<dbReference type="CDD" id="cd00090">
    <property type="entry name" value="HTH_ARSR"/>
    <property type="match status" value="1"/>
</dbReference>
<dbReference type="Pfam" id="PF01022">
    <property type="entry name" value="HTH_5"/>
    <property type="match status" value="1"/>
</dbReference>
<name>A0ABU3EUZ6_9ENTE</name>
<evidence type="ECO:0000259" key="4">
    <source>
        <dbReference type="PROSITE" id="PS50987"/>
    </source>
</evidence>
<keyword evidence="6" id="KW-1185">Reference proteome</keyword>
<dbReference type="InterPro" id="IPR036388">
    <property type="entry name" value="WH-like_DNA-bd_sf"/>
</dbReference>
<dbReference type="PANTHER" id="PTHR33154:SF33">
    <property type="entry name" value="TRANSCRIPTIONAL REPRESSOR SDPR"/>
    <property type="match status" value="1"/>
</dbReference>
<dbReference type="InterPro" id="IPR036390">
    <property type="entry name" value="WH_DNA-bd_sf"/>
</dbReference>
<dbReference type="InterPro" id="IPR001845">
    <property type="entry name" value="HTH_ArsR_DNA-bd_dom"/>
</dbReference>
<evidence type="ECO:0000313" key="5">
    <source>
        <dbReference type="EMBL" id="MDT2598673.1"/>
    </source>
</evidence>
<dbReference type="PRINTS" id="PR00778">
    <property type="entry name" value="HTHARSR"/>
</dbReference>